<sequence>MSAARAAAAATTPSVFTHQTRAEWGRAVIAEALPDRTKYVFEHAGERTFMNGHTAIRELELPEGERESLARQLLRRPAPTSAASKKKASRSKSAAEAPPAEPTVTFERQQAIFASRFADGFAGARYVREERGTLDGDERHLDALIALARELLSAERLDAALARGAHDEVFADATKVLGATDALAFPKPDRPAFQRVPETAHADVARTLRELLHGSEPYDRRFDAFVRSLGSAHAPWTIATIFSAAVHPDAHVLVKPTVSQRQARVLGLTAPPIGAPTGAAYGLHLAVARTLRDRLVEAGHTPRDLFDVYTYEWRTLSKGALASSPD</sequence>
<organism evidence="2 3">
    <name type="scientific">Sandaracinus amylolyticus</name>
    <dbReference type="NCBI Taxonomy" id="927083"/>
    <lineage>
        <taxon>Bacteria</taxon>
        <taxon>Pseudomonadati</taxon>
        <taxon>Myxococcota</taxon>
        <taxon>Polyangia</taxon>
        <taxon>Polyangiales</taxon>
        <taxon>Sandaracinaceae</taxon>
        <taxon>Sandaracinus</taxon>
    </lineage>
</organism>
<evidence type="ECO:0000313" key="3">
    <source>
        <dbReference type="Proteomes" id="UP000034883"/>
    </source>
</evidence>
<reference evidence="2 3" key="1">
    <citation type="submission" date="2015-03" db="EMBL/GenBank/DDBJ databases">
        <title>Genome assembly of Sandaracinus amylolyticus DSM 53668.</title>
        <authorList>
            <person name="Sharma G."/>
            <person name="Subramanian S."/>
        </authorList>
    </citation>
    <scope>NUCLEOTIDE SEQUENCE [LARGE SCALE GENOMIC DNA]</scope>
    <source>
        <strain evidence="2 3">DSM 53668</strain>
    </source>
</reference>
<dbReference type="EMBL" id="CP011125">
    <property type="protein sequence ID" value="AKF11060.1"/>
    <property type="molecule type" value="Genomic_DNA"/>
</dbReference>
<accession>A0A0F6YMT4</accession>
<dbReference type="KEGG" id="samy:DB32_008209"/>
<dbReference type="OrthoDB" id="9781481at2"/>
<proteinExistence type="predicted"/>
<name>A0A0F6YMT4_9BACT</name>
<protein>
    <submittedName>
        <fullName evidence="2">Uncharacterized protein</fullName>
    </submittedName>
</protein>
<evidence type="ECO:0000256" key="1">
    <source>
        <dbReference type="SAM" id="MobiDB-lite"/>
    </source>
</evidence>
<gene>
    <name evidence="2" type="ORF">DB32_008209</name>
</gene>
<dbReference type="STRING" id="927083.DB32_008209"/>
<dbReference type="Proteomes" id="UP000034883">
    <property type="component" value="Chromosome"/>
</dbReference>
<dbReference type="AlphaFoldDB" id="A0A0F6YMT4"/>
<evidence type="ECO:0000313" key="2">
    <source>
        <dbReference type="EMBL" id="AKF11060.1"/>
    </source>
</evidence>
<dbReference type="RefSeq" id="WP_053237966.1">
    <property type="nucleotide sequence ID" value="NZ_CP011125.1"/>
</dbReference>
<feature type="region of interest" description="Disordered" evidence="1">
    <location>
        <begin position="72"/>
        <end position="103"/>
    </location>
</feature>
<keyword evidence="3" id="KW-1185">Reference proteome</keyword>